<protein>
    <recommendedName>
        <fullName evidence="3">Peptidase M28 domain-containing protein</fullName>
    </recommendedName>
</protein>
<dbReference type="PATRIC" id="fig|1629.5.peg.901"/>
<sequence length="442" mass="49538">MTIANFPTLNKQLNQWQSHLNDYGPRLTANSTHKESINWLKEEIQKLDYAITSDVHYLNFWEATAYSVRSVNQEIPLSSYFPYSGLTSDTGITAPLIFADTNVSQDVRGKIPVFIMDISKVGTATFNSEEIMHPMNISAIAINALAAAKTKGAVGAIFVWENLSPELSGKEILPFQNEFMDIPAVWTNAAQIDTLREMADSKTPVTLTLVGNYVENTETESFFVKIPGTNPDNHESLLLTTHTDGPNAIEENGPIALLTILKYLKDSRTTFPQTLIVAFVSGHFQQRQMGPDNAKATGRWLDKFPELWDGQGPHLKAKFALTLEHLGCLHYYDNQTHQFVQSSTPQENYAYLNTDNETSHLLEKMITTCDDIDDITYLDPTQAAYFGEGMPIYKRGIPNMAMITMPEWLFLEPLPFTQPDMQLMRAQIDTAIAILKAISQSA</sequence>
<gene>
    <name evidence="1" type="ORF">IV50_GL000893</name>
</gene>
<organism evidence="1 2">
    <name type="scientific">Weissella viridescens</name>
    <name type="common">Lactobacillus viridescens</name>
    <dbReference type="NCBI Taxonomy" id="1629"/>
    <lineage>
        <taxon>Bacteria</taxon>
        <taxon>Bacillati</taxon>
        <taxon>Bacillota</taxon>
        <taxon>Bacilli</taxon>
        <taxon>Lactobacillales</taxon>
        <taxon>Lactobacillaceae</taxon>
        <taxon>Weissella</taxon>
    </lineage>
</organism>
<dbReference type="AlphaFoldDB" id="A0A0R2H0W4"/>
<dbReference type="RefSeq" id="WP_057745631.1">
    <property type="nucleotide sequence ID" value="NZ_BJLU01000002.1"/>
</dbReference>
<accession>A0A0R2H0W4</accession>
<dbReference type="SUPFAM" id="SSF53187">
    <property type="entry name" value="Zn-dependent exopeptidases"/>
    <property type="match status" value="1"/>
</dbReference>
<dbReference type="EMBL" id="JQBM01000002">
    <property type="protein sequence ID" value="KRN46611.1"/>
    <property type="molecule type" value="Genomic_DNA"/>
</dbReference>
<evidence type="ECO:0000313" key="1">
    <source>
        <dbReference type="EMBL" id="KRN46611.1"/>
    </source>
</evidence>
<reference evidence="1 2" key="1">
    <citation type="journal article" date="2015" name="Genome Announc.">
        <title>Expanding the biotechnology potential of lactobacilli through comparative genomics of 213 strains and associated genera.</title>
        <authorList>
            <person name="Sun Z."/>
            <person name="Harris H.M."/>
            <person name="McCann A."/>
            <person name="Guo C."/>
            <person name="Argimon S."/>
            <person name="Zhang W."/>
            <person name="Yang X."/>
            <person name="Jeffery I.B."/>
            <person name="Cooney J.C."/>
            <person name="Kagawa T.F."/>
            <person name="Liu W."/>
            <person name="Song Y."/>
            <person name="Salvetti E."/>
            <person name="Wrobel A."/>
            <person name="Rasinkangas P."/>
            <person name="Parkhill J."/>
            <person name="Rea M.C."/>
            <person name="O'Sullivan O."/>
            <person name="Ritari J."/>
            <person name="Douillard F.P."/>
            <person name="Paul Ross R."/>
            <person name="Yang R."/>
            <person name="Briner A.E."/>
            <person name="Felis G.E."/>
            <person name="de Vos W.M."/>
            <person name="Barrangou R."/>
            <person name="Klaenhammer T.R."/>
            <person name="Caufield P.W."/>
            <person name="Cui Y."/>
            <person name="Zhang H."/>
            <person name="O'Toole P.W."/>
        </authorList>
    </citation>
    <scope>NUCLEOTIDE SEQUENCE [LARGE SCALE GENOMIC DNA]</scope>
    <source>
        <strain evidence="1 2">DSM 20410</strain>
    </source>
</reference>
<proteinExistence type="predicted"/>
<dbReference type="Proteomes" id="UP000051992">
    <property type="component" value="Unassembled WGS sequence"/>
</dbReference>
<dbReference type="OrthoDB" id="1936983at2"/>
<dbReference type="Gene3D" id="3.40.630.10">
    <property type="entry name" value="Zn peptidases"/>
    <property type="match status" value="1"/>
</dbReference>
<evidence type="ECO:0000313" key="2">
    <source>
        <dbReference type="Proteomes" id="UP000051992"/>
    </source>
</evidence>
<comment type="caution">
    <text evidence="1">The sequence shown here is derived from an EMBL/GenBank/DDBJ whole genome shotgun (WGS) entry which is preliminary data.</text>
</comment>
<keyword evidence="2" id="KW-1185">Reference proteome</keyword>
<name>A0A0R2H0W4_WEIVI</name>
<evidence type="ECO:0008006" key="3">
    <source>
        <dbReference type="Google" id="ProtNLM"/>
    </source>
</evidence>